<reference evidence="2 3" key="1">
    <citation type="submission" date="2021-03" db="EMBL/GenBank/DDBJ databases">
        <title>Fibrella sp. HMF5036 genome sequencing and assembly.</title>
        <authorList>
            <person name="Kang H."/>
            <person name="Kim H."/>
            <person name="Bae S."/>
            <person name="Joh K."/>
        </authorList>
    </citation>
    <scope>NUCLEOTIDE SEQUENCE [LARGE SCALE GENOMIC DNA]</scope>
    <source>
        <strain evidence="2 3">HMF5036</strain>
    </source>
</reference>
<dbReference type="InterPro" id="IPR001173">
    <property type="entry name" value="Glyco_trans_2-like"/>
</dbReference>
<dbReference type="RefSeq" id="WP_207334913.1">
    <property type="nucleotide sequence ID" value="NZ_JAFMYU010000005.1"/>
</dbReference>
<dbReference type="EMBL" id="JAFMYU010000005">
    <property type="protein sequence ID" value="MBO0930946.1"/>
    <property type="molecule type" value="Genomic_DNA"/>
</dbReference>
<dbReference type="Pfam" id="PF00535">
    <property type="entry name" value="Glycos_transf_2"/>
    <property type="match status" value="1"/>
</dbReference>
<sequence>MATFNGERFIREQIESILVQLGPEDELIISDDASTDATAAIISQFNDKRIKLFINKSPRSATRNFENALSQASGDLIFLSDQDDIWLPNKINIMFPYLQKYDLVVSNCDFIDENGKSMGESFFISYHSGSGLLKNFIKNTFLGNCMAFRRSLLHKALPFPEELHRATKYLIYQDVWLGLLANSLYKVIFIPEKLSGFRRHSGNASPTEMSTKSPQPFIKKLRGRTLLAIALFKRVFSVI</sequence>
<dbReference type="SUPFAM" id="SSF53448">
    <property type="entry name" value="Nucleotide-diphospho-sugar transferases"/>
    <property type="match status" value="1"/>
</dbReference>
<dbReference type="Proteomes" id="UP000664795">
    <property type="component" value="Unassembled WGS sequence"/>
</dbReference>
<dbReference type="GO" id="GO:0016758">
    <property type="term" value="F:hexosyltransferase activity"/>
    <property type="evidence" value="ECO:0007669"/>
    <property type="project" value="UniProtKB-ARBA"/>
</dbReference>
<organism evidence="2 3">
    <name type="scientific">Fibrella aquatilis</name>
    <dbReference type="NCBI Taxonomy" id="2817059"/>
    <lineage>
        <taxon>Bacteria</taxon>
        <taxon>Pseudomonadati</taxon>
        <taxon>Bacteroidota</taxon>
        <taxon>Cytophagia</taxon>
        <taxon>Cytophagales</taxon>
        <taxon>Spirosomataceae</taxon>
        <taxon>Fibrella</taxon>
    </lineage>
</organism>
<keyword evidence="3" id="KW-1185">Reference proteome</keyword>
<dbReference type="PANTHER" id="PTHR22916">
    <property type="entry name" value="GLYCOSYLTRANSFERASE"/>
    <property type="match status" value="1"/>
</dbReference>
<proteinExistence type="predicted"/>
<dbReference type="AlphaFoldDB" id="A0A939G2Z9"/>
<evidence type="ECO:0000313" key="3">
    <source>
        <dbReference type="Proteomes" id="UP000664795"/>
    </source>
</evidence>
<dbReference type="CDD" id="cd04196">
    <property type="entry name" value="GT_2_like_d"/>
    <property type="match status" value="1"/>
</dbReference>
<dbReference type="PANTHER" id="PTHR22916:SF3">
    <property type="entry name" value="UDP-GLCNAC:BETAGAL BETA-1,3-N-ACETYLGLUCOSAMINYLTRANSFERASE-LIKE PROTEIN 1"/>
    <property type="match status" value="1"/>
</dbReference>
<evidence type="ECO:0000259" key="1">
    <source>
        <dbReference type="Pfam" id="PF00535"/>
    </source>
</evidence>
<feature type="domain" description="Glycosyltransferase 2-like" evidence="1">
    <location>
        <begin position="1"/>
        <end position="155"/>
    </location>
</feature>
<name>A0A939G2Z9_9BACT</name>
<evidence type="ECO:0000313" key="2">
    <source>
        <dbReference type="EMBL" id="MBO0930946.1"/>
    </source>
</evidence>
<accession>A0A939G2Z9</accession>
<dbReference type="Gene3D" id="3.90.550.10">
    <property type="entry name" value="Spore Coat Polysaccharide Biosynthesis Protein SpsA, Chain A"/>
    <property type="match status" value="1"/>
</dbReference>
<gene>
    <name evidence="2" type="ORF">J2I48_08085</name>
</gene>
<dbReference type="InterPro" id="IPR029044">
    <property type="entry name" value="Nucleotide-diphossugar_trans"/>
</dbReference>
<comment type="caution">
    <text evidence="2">The sequence shown here is derived from an EMBL/GenBank/DDBJ whole genome shotgun (WGS) entry which is preliminary data.</text>
</comment>
<protein>
    <submittedName>
        <fullName evidence="2">Glycosyltransferase family 2 protein</fullName>
    </submittedName>
</protein>